<dbReference type="PANTHER" id="PTHR43205:SF7">
    <property type="entry name" value="PROSTAGLANDIN REDUCTASE 1"/>
    <property type="match status" value="1"/>
</dbReference>
<dbReference type="AlphaFoldDB" id="A7HS36"/>
<dbReference type="SUPFAM" id="SSF51735">
    <property type="entry name" value="NAD(P)-binding Rossmann-fold domains"/>
    <property type="match status" value="1"/>
</dbReference>
<dbReference type="Gene3D" id="3.40.50.720">
    <property type="entry name" value="NAD(P)-binding Rossmann-like Domain"/>
    <property type="match status" value="1"/>
</dbReference>
<dbReference type="InterPro" id="IPR045010">
    <property type="entry name" value="MDR_fam"/>
</dbReference>
<dbReference type="Gene3D" id="3.90.180.10">
    <property type="entry name" value="Medium-chain alcohol dehydrogenases, catalytic domain"/>
    <property type="match status" value="1"/>
</dbReference>
<keyword evidence="5" id="KW-0002">3D-structure</keyword>
<dbReference type="SMR" id="A7HS36"/>
<sequence length="341" mass="36794">MSNLSSKEIRLKARPVGMPKDSDFEVASADVLQPGDGEVLVRNIWMSVDPYMRGRMMDRESYVPPFQIGKPLEGGAIGQVVESKSDKLKVGTYVNHMWGWREYATGPAAGFTPVDPSLGPIEAFLGTLGMPGMTAWAGLFKVANLKDGETVFVSAASGAVGSVVCQLAKAHGCYVVGSAGSDEKCKWLEEVAGIDKAINYKTCGDLTKAVADAFPKGIDVYFENVGGKHLEAAINAMRPNGRAALCGMIEQYNDTEPRPGPTNLIQIVGKSLRLQGFIVSNYFQHMGEFFAEMGPLIQSGKMKWEETVEEGIENAPKAFLNLFKGANFGKMLVKIGPDKAV</sequence>
<feature type="domain" description="Enoyl reductase (ER)" evidence="2">
    <location>
        <begin position="17"/>
        <end position="333"/>
    </location>
</feature>
<dbReference type="RefSeq" id="WP_012109975.1">
    <property type="nucleotide sequence ID" value="NC_009719.1"/>
</dbReference>
<name>A7HS36_PARL1</name>
<keyword evidence="1" id="KW-0560">Oxidoreductase</keyword>
<gene>
    <name evidence="3" type="ordered locus">Plav_1098</name>
</gene>
<evidence type="ECO:0000256" key="1">
    <source>
        <dbReference type="ARBA" id="ARBA00023002"/>
    </source>
</evidence>
<dbReference type="PDB" id="7E4D">
    <property type="method" value="X-ray"/>
    <property type="resolution" value="2.60 A"/>
    <property type="chains" value="A/B=1-341"/>
</dbReference>
<dbReference type="SUPFAM" id="SSF50129">
    <property type="entry name" value="GroES-like"/>
    <property type="match status" value="2"/>
</dbReference>
<evidence type="ECO:0000313" key="3">
    <source>
        <dbReference type="EMBL" id="ABS62719.1"/>
    </source>
</evidence>
<dbReference type="InterPro" id="IPR011032">
    <property type="entry name" value="GroES-like_sf"/>
</dbReference>
<reference evidence="5" key="2">
    <citation type="journal article" date="2022" name="N Biotechnol">
        <title>Exploration and structure-based engineering of alkenal double bond reductases catalyzing the CalphaCbeta double bond reduction of coniferaldehyde.</title>
        <authorList>
            <person name="Kamimura N."/>
            <person name="Watanabe S."/>
            <person name="Sugimoto K."/>
            <person name="Senda M."/>
            <person name="Araki T."/>
            <person name="Yu H.Y."/>
            <person name="Hishiyama S."/>
            <person name="Kajita S."/>
            <person name="Senda T."/>
            <person name="Masai E."/>
        </authorList>
    </citation>
    <scope>X-RAY CRYSTALLOGRAPHY (2.60 ANGSTROMS)</scope>
</reference>
<evidence type="ECO:0000313" key="4">
    <source>
        <dbReference type="Proteomes" id="UP000006377"/>
    </source>
</evidence>
<dbReference type="InterPro" id="IPR036291">
    <property type="entry name" value="NAD(P)-bd_dom_sf"/>
</dbReference>
<dbReference type="Proteomes" id="UP000006377">
    <property type="component" value="Chromosome"/>
</dbReference>
<dbReference type="STRING" id="402881.Plav_1098"/>
<dbReference type="Pfam" id="PF16884">
    <property type="entry name" value="ADH_N_2"/>
    <property type="match status" value="1"/>
</dbReference>
<reference evidence="3 4" key="1">
    <citation type="journal article" date="2011" name="Stand. Genomic Sci.">
        <title>Complete genome sequence of Parvibaculum lavamentivorans type strain (DS-1(T)).</title>
        <authorList>
            <person name="Schleheck D."/>
            <person name="Weiss M."/>
            <person name="Pitluck S."/>
            <person name="Bruce D."/>
            <person name="Land M.L."/>
            <person name="Han S."/>
            <person name="Saunders E."/>
            <person name="Tapia R."/>
            <person name="Detter C."/>
            <person name="Brettin T."/>
            <person name="Han J."/>
            <person name="Woyke T."/>
            <person name="Goodwin L."/>
            <person name="Pennacchio L."/>
            <person name="Nolan M."/>
            <person name="Cook A.M."/>
            <person name="Kjelleberg S."/>
            <person name="Thomas T."/>
        </authorList>
    </citation>
    <scope>NUCLEOTIDE SEQUENCE [LARGE SCALE GENOMIC DNA]</scope>
    <source>
        <strain evidence="4">DS-1 / DSM 13023 / NCIMB 13966</strain>
    </source>
</reference>
<dbReference type="CDD" id="cd05288">
    <property type="entry name" value="PGDH"/>
    <property type="match status" value="1"/>
</dbReference>
<dbReference type="HOGENOM" id="CLU_026673_29_2_5"/>
<dbReference type="EMBL" id="CP000774">
    <property type="protein sequence ID" value="ABS62719.1"/>
    <property type="molecule type" value="Genomic_DNA"/>
</dbReference>
<proteinExistence type="evidence at protein level"/>
<dbReference type="OrthoDB" id="9805663at2"/>
<dbReference type="KEGG" id="pla:Plav_1098"/>
<dbReference type="eggNOG" id="COG2130">
    <property type="taxonomic scope" value="Bacteria"/>
</dbReference>
<keyword evidence="4" id="KW-1185">Reference proteome</keyword>
<evidence type="ECO:0007829" key="5">
    <source>
        <dbReference type="PDB" id="7E4D"/>
    </source>
</evidence>
<organism evidence="3 4">
    <name type="scientific">Parvibaculum lavamentivorans (strain DS-1 / DSM 13023 / NCIMB 13966)</name>
    <dbReference type="NCBI Taxonomy" id="402881"/>
    <lineage>
        <taxon>Bacteria</taxon>
        <taxon>Pseudomonadati</taxon>
        <taxon>Pseudomonadota</taxon>
        <taxon>Alphaproteobacteria</taxon>
        <taxon>Hyphomicrobiales</taxon>
        <taxon>Parvibaculaceae</taxon>
        <taxon>Parvibaculum</taxon>
    </lineage>
</organism>
<accession>A7HS36</accession>
<dbReference type="FunFam" id="3.40.50.720:FF:000121">
    <property type="entry name" value="Prostaglandin reductase 2"/>
    <property type="match status" value="1"/>
</dbReference>
<dbReference type="InterPro" id="IPR020843">
    <property type="entry name" value="ER"/>
</dbReference>
<dbReference type="GO" id="GO:0016628">
    <property type="term" value="F:oxidoreductase activity, acting on the CH-CH group of donors, NAD or NADP as acceptor"/>
    <property type="evidence" value="ECO:0007669"/>
    <property type="project" value="InterPro"/>
</dbReference>
<dbReference type="InterPro" id="IPR041694">
    <property type="entry name" value="ADH_N_2"/>
</dbReference>
<dbReference type="Pfam" id="PF00107">
    <property type="entry name" value="ADH_zinc_N"/>
    <property type="match status" value="1"/>
</dbReference>
<protein>
    <submittedName>
        <fullName evidence="3">Alcohol dehydrogenase zinc-binding domain protein</fullName>
    </submittedName>
</protein>
<dbReference type="SMART" id="SM00829">
    <property type="entry name" value="PKS_ER"/>
    <property type="match status" value="1"/>
</dbReference>
<evidence type="ECO:0000259" key="2">
    <source>
        <dbReference type="SMART" id="SM00829"/>
    </source>
</evidence>
<dbReference type="PANTHER" id="PTHR43205">
    <property type="entry name" value="PROSTAGLANDIN REDUCTASE"/>
    <property type="match status" value="1"/>
</dbReference>
<dbReference type="InterPro" id="IPR013149">
    <property type="entry name" value="ADH-like_C"/>
</dbReference>